<evidence type="ECO:0000256" key="3">
    <source>
        <dbReference type="ARBA" id="ARBA00022723"/>
    </source>
</evidence>
<feature type="domain" description="Aconitase/3-isopropylmalate dehydratase large subunit alpha/beta/alpha" evidence="8">
    <location>
        <begin position="79"/>
        <end position="595"/>
    </location>
</feature>
<evidence type="ECO:0000259" key="9">
    <source>
        <dbReference type="Pfam" id="PF00694"/>
    </source>
</evidence>
<dbReference type="PRINTS" id="PR00415">
    <property type="entry name" value="ACONITASE"/>
</dbReference>
<dbReference type="FunFam" id="3.20.19.10:FF:000001">
    <property type="entry name" value="Aconitate hydratase"/>
    <property type="match status" value="1"/>
</dbReference>
<evidence type="ECO:0000256" key="7">
    <source>
        <dbReference type="SAM" id="MobiDB-lite"/>
    </source>
</evidence>
<dbReference type="Gene3D" id="6.10.190.10">
    <property type="match status" value="1"/>
</dbReference>
<dbReference type="Pfam" id="PF00694">
    <property type="entry name" value="Aconitase_C"/>
    <property type="match status" value="1"/>
</dbReference>
<comment type="similarity">
    <text evidence="2">Belongs to the aconitase/IPM isomerase family.</text>
</comment>
<dbReference type="PANTHER" id="PTHR11670">
    <property type="entry name" value="ACONITASE/IRON-RESPONSIVE ELEMENT FAMILY MEMBER"/>
    <property type="match status" value="1"/>
</dbReference>
<dbReference type="InterPro" id="IPR036008">
    <property type="entry name" value="Aconitase_4Fe-4S_dom"/>
</dbReference>
<reference evidence="10 11" key="1">
    <citation type="journal article" date="2009" name="Genome Biol.">
        <title>Community-wide analysis of microbial genome sequence signatures.</title>
        <authorList>
            <person name="Dick G.J."/>
            <person name="Andersson A.F."/>
            <person name="Baker B.J."/>
            <person name="Simmons S.L."/>
            <person name="Thomas B.C."/>
            <person name="Yelton A.P."/>
            <person name="Banfield J.F."/>
        </authorList>
    </citation>
    <scope>NUCLEOTIDE SEQUENCE [LARGE SCALE GENOMIC DNA]</scope>
    <source>
        <strain evidence="10">ARMAN-2</strain>
    </source>
</reference>
<dbReference type="Gene3D" id="3.20.19.10">
    <property type="entry name" value="Aconitase, domain 4"/>
    <property type="match status" value="1"/>
</dbReference>
<dbReference type="InterPro" id="IPR015928">
    <property type="entry name" value="Aconitase/3IPM_dehydase_swvl"/>
</dbReference>
<feature type="compositionally biased region" description="Basic and acidic residues" evidence="7">
    <location>
        <begin position="406"/>
        <end position="422"/>
    </location>
</feature>
<dbReference type="Gene3D" id="3.30.499.10">
    <property type="entry name" value="Aconitase, domain 3"/>
    <property type="match status" value="2"/>
</dbReference>
<gene>
    <name evidence="10" type="ORF">UNLARM2_0762</name>
</gene>
<dbReference type="InterPro" id="IPR015931">
    <property type="entry name" value="Acnase/IPM_dHydase_lsu_aba_1/3"/>
</dbReference>
<dbReference type="SUPFAM" id="SSF53732">
    <property type="entry name" value="Aconitase iron-sulfur domain"/>
    <property type="match status" value="1"/>
</dbReference>
<protein>
    <submittedName>
        <fullName evidence="10">Aconitate hydratase 1</fullName>
    </submittedName>
</protein>
<dbReference type="Proteomes" id="UP000332487">
    <property type="component" value="Unassembled WGS sequence"/>
</dbReference>
<dbReference type="GO" id="GO:0051536">
    <property type="term" value="F:iron-sulfur cluster binding"/>
    <property type="evidence" value="ECO:0007669"/>
    <property type="project" value="UniProtKB-KW"/>
</dbReference>
<evidence type="ECO:0000313" key="10">
    <source>
        <dbReference type="EMBL" id="EET89644.1"/>
    </source>
</evidence>
<organism evidence="10 11">
    <name type="scientific">Candidatus Micrarchaeum acidiphilum ARMAN-2</name>
    <dbReference type="NCBI Taxonomy" id="425595"/>
    <lineage>
        <taxon>Archaea</taxon>
        <taxon>Candidatus Micrarchaeota</taxon>
        <taxon>Candidatus Micrarchaeia</taxon>
        <taxon>Candidatus Micrarchaeales</taxon>
        <taxon>Candidatus Micrarchaeaceae</taxon>
        <taxon>Candidatus Micrarchaeum</taxon>
    </lineage>
</organism>
<dbReference type="NCBIfam" id="NF009520">
    <property type="entry name" value="PRK12881.1"/>
    <property type="match status" value="1"/>
</dbReference>
<dbReference type="InterPro" id="IPR001030">
    <property type="entry name" value="Acoase/IPM_deHydtase_lsu_aba"/>
</dbReference>
<comment type="cofactor">
    <cofactor evidence="1">
        <name>[4Fe-4S] cluster</name>
        <dbReference type="ChEBI" id="CHEBI:49883"/>
    </cofactor>
</comment>
<evidence type="ECO:0000256" key="4">
    <source>
        <dbReference type="ARBA" id="ARBA00023004"/>
    </source>
</evidence>
<dbReference type="NCBIfam" id="TIGR01341">
    <property type="entry name" value="aconitase_1"/>
    <property type="match status" value="1"/>
</dbReference>
<sequence>MVASGMEKYVDTFELRPGKTINFYSLKKLREDGNERISKLPFSIRVVLESLVRNFDGKLITEEDVKALSEWNPKNPGDRDIPFKVSRILMQDFTGVPAVVDLAAMREYLVKIGKKDTLIQPDVPVDLIIDHSVQVDAFNTVNAVEINQEKEIERNKERYLLLKWAGQAFNGFRVFPPSAGICHQINLEYLATCVSTSSAGGQTYAFPDTMVGTDSHTTMVNGLGIVGFGVGGIEAEAALLNQPVSFTTPNVVGVHLKGRLNDGITAADFALTLTRLLREKNVVGAFVEFFGDGLKNLSLQDRATLSNMCPEYGATIAIFPPDEETLKYLKMTGRSQEQISLIREYYTRQEMFNIDYSKVEYSDILEVDLSSIKPSVSGPSQPKQQMPLEEIGKNFMEIFVDKKESAEKPTLDDTTRWSEESAKANGKVQEPNTELKGGIKSAKIKYDDGYEVTLSDGDIVISSITSCTNTSNPSAMIGAGLLAKKAVEHGLKINNRKVKTSFAPGSRVVSDYIKKAGLDTYLEKLGYGLVGYGCITCIGNSGPLIDKQSETINANNLAVASVLSGNRNYESRINRDIRANYLMSPPLLIAFGIAGTVLKDLTKEPLAKNDKGEDVYLKDIWPKQEEINEIVDKVISESMYEKEYGNNIFNVNPYWNGLTAPSGTSYKWEDKSTYIRLPPFFDELDRPEKIDSINNATVLAVFGDSISTDHISPAGAIGVDSPAGRYLISLGVEPKDFNTYGTRRGNHEVMMRGTFANNRIKNLMVPGKEGGFTVVYPENKTTTIYEAAMEYKKRKVPLIVIAGAEYGSGSSRDWAAKGPSLLGVKAIIAKSFERIHRSNLVGMGIVPLQFKSGEDASSLKIDYSKPVSVEFTDPVTPRSTAKMHYSKIGGGDATTDLTIRIDSPIELEYVKSGGILNYVLKNILRDN</sequence>
<dbReference type="NCBIfam" id="NF006757">
    <property type="entry name" value="PRK09277.1"/>
    <property type="match status" value="1"/>
</dbReference>
<keyword evidence="3" id="KW-0479">Metal-binding</keyword>
<dbReference type="CDD" id="cd01580">
    <property type="entry name" value="AcnA_IRP_Swivel"/>
    <property type="match status" value="1"/>
</dbReference>
<keyword evidence="6" id="KW-0456">Lyase</keyword>
<feature type="domain" description="Aconitase A/isopropylmalate dehydratase small subunit swivel" evidence="9">
    <location>
        <begin position="725"/>
        <end position="852"/>
    </location>
</feature>
<evidence type="ECO:0000256" key="1">
    <source>
        <dbReference type="ARBA" id="ARBA00001966"/>
    </source>
</evidence>
<keyword evidence="5" id="KW-0411">Iron-sulfur</keyword>
<evidence type="ECO:0000256" key="2">
    <source>
        <dbReference type="ARBA" id="ARBA00007185"/>
    </source>
</evidence>
<reference evidence="10 11" key="2">
    <citation type="journal article" date="2010" name="Proc. Natl. Acad. Sci. U.S.A.">
        <title>Enigmatic, ultrasmall, uncultivated Archaea.</title>
        <authorList>
            <person name="Baker B.J."/>
            <person name="Comolli L.R."/>
            <person name="Dick G.J."/>
            <person name="Hauser L.J."/>
            <person name="Hyatt D."/>
            <person name="Dill B.D."/>
            <person name="Land M.L."/>
            <person name="Verberkmoes N.C."/>
            <person name="Hettich R.L."/>
            <person name="Banfield J.F."/>
        </authorList>
    </citation>
    <scope>NUCLEOTIDE SEQUENCE [LARGE SCALE GENOMIC DNA]</scope>
    <source>
        <strain evidence="10">ARMAN-2</strain>
    </source>
</reference>
<dbReference type="AlphaFoldDB" id="C7DI70"/>
<dbReference type="PROSITE" id="PS00450">
    <property type="entry name" value="ACONITASE_1"/>
    <property type="match status" value="1"/>
</dbReference>
<dbReference type="InterPro" id="IPR018136">
    <property type="entry name" value="Aconitase_4Fe-4S_BS"/>
</dbReference>
<keyword evidence="4" id="KW-0408">Iron</keyword>
<accession>C7DI70</accession>
<proteinExistence type="inferred from homology"/>
<dbReference type="InterPro" id="IPR044137">
    <property type="entry name" value="AcnA_IRP_Swivel"/>
</dbReference>
<dbReference type="GO" id="GO:0016829">
    <property type="term" value="F:lyase activity"/>
    <property type="evidence" value="ECO:0007669"/>
    <property type="project" value="UniProtKB-KW"/>
</dbReference>
<feature type="region of interest" description="Disordered" evidence="7">
    <location>
        <begin position="406"/>
        <end position="432"/>
    </location>
</feature>
<evidence type="ECO:0000256" key="5">
    <source>
        <dbReference type="ARBA" id="ARBA00023014"/>
    </source>
</evidence>
<dbReference type="InterPro" id="IPR006249">
    <property type="entry name" value="Aconitase/IRP2"/>
</dbReference>
<evidence type="ECO:0000256" key="6">
    <source>
        <dbReference type="ARBA" id="ARBA00023239"/>
    </source>
</evidence>
<evidence type="ECO:0000259" key="8">
    <source>
        <dbReference type="Pfam" id="PF00330"/>
    </source>
</evidence>
<keyword evidence="11" id="KW-1185">Reference proteome</keyword>
<evidence type="ECO:0000313" key="11">
    <source>
        <dbReference type="Proteomes" id="UP000332487"/>
    </source>
</evidence>
<dbReference type="SUPFAM" id="SSF52016">
    <property type="entry name" value="LeuD/IlvD-like"/>
    <property type="match status" value="1"/>
</dbReference>
<dbReference type="GO" id="GO:0046872">
    <property type="term" value="F:metal ion binding"/>
    <property type="evidence" value="ECO:0007669"/>
    <property type="project" value="UniProtKB-KW"/>
</dbReference>
<name>C7DI70_MICA2</name>
<dbReference type="EMBL" id="GG697241">
    <property type="protein sequence ID" value="EET89644.1"/>
    <property type="molecule type" value="Genomic_DNA"/>
</dbReference>
<dbReference type="Pfam" id="PF00330">
    <property type="entry name" value="Aconitase"/>
    <property type="match status" value="1"/>
</dbReference>
<dbReference type="InterPro" id="IPR000573">
    <property type="entry name" value="AconitaseA/IPMdHydase_ssu_swvl"/>
</dbReference>